<comment type="caution">
    <text evidence="5">The sequence shown here is derived from an EMBL/GenBank/DDBJ whole genome shotgun (WGS) entry which is preliminary data.</text>
</comment>
<dbReference type="GO" id="GO:0016020">
    <property type="term" value="C:membrane"/>
    <property type="evidence" value="ECO:0007669"/>
    <property type="project" value="InterPro"/>
</dbReference>
<evidence type="ECO:0000256" key="1">
    <source>
        <dbReference type="ARBA" id="ARBA00004127"/>
    </source>
</evidence>
<dbReference type="Proteomes" id="UP000243688">
    <property type="component" value="Unassembled WGS sequence"/>
</dbReference>
<feature type="domain" description="EamA" evidence="4">
    <location>
        <begin position="2"/>
        <end position="127"/>
    </location>
</feature>
<keyword evidence="3" id="KW-1133">Transmembrane helix</keyword>
<feature type="domain" description="EamA" evidence="4">
    <location>
        <begin position="147"/>
        <end position="277"/>
    </location>
</feature>
<dbReference type="InterPro" id="IPR000620">
    <property type="entry name" value="EamA_dom"/>
</dbReference>
<evidence type="ECO:0000259" key="4">
    <source>
        <dbReference type="Pfam" id="PF00892"/>
    </source>
</evidence>
<reference evidence="5 6" key="1">
    <citation type="submission" date="2016-12" db="EMBL/GenBank/DDBJ databases">
        <title>Candidatus Reconcilibacillus cellulovorans genome.</title>
        <authorList>
            <person name="Kolinko S."/>
            <person name="Wu Y.-W."/>
            <person name="Tachea F."/>
            <person name="Denzel E."/>
            <person name="Hiras J."/>
            <person name="Baecker N."/>
            <person name="Chan L.J."/>
            <person name="Eichorst S.A."/>
            <person name="Frey D."/>
            <person name="Adams P.D."/>
            <person name="Pray T."/>
            <person name="Tanjore D."/>
            <person name="Petzold C.J."/>
            <person name="Gladden J.M."/>
            <person name="Simmons B.A."/>
            <person name="Singer S.W."/>
        </authorList>
    </citation>
    <scope>NUCLEOTIDE SEQUENCE [LARGE SCALE GENOMIC DNA]</scope>
    <source>
        <strain evidence="5">JTherm</strain>
    </source>
</reference>
<feature type="transmembrane region" description="Helical" evidence="3">
    <location>
        <begin position="87"/>
        <end position="106"/>
    </location>
</feature>
<dbReference type="SUPFAM" id="SSF103481">
    <property type="entry name" value="Multidrug resistance efflux transporter EmrE"/>
    <property type="match status" value="2"/>
</dbReference>
<feature type="transmembrane region" description="Helical" evidence="3">
    <location>
        <begin position="118"/>
        <end position="140"/>
    </location>
</feature>
<dbReference type="InterPro" id="IPR037185">
    <property type="entry name" value="EmrE-like"/>
</dbReference>
<dbReference type="AlphaFoldDB" id="A0A2A6DXB0"/>
<evidence type="ECO:0000256" key="2">
    <source>
        <dbReference type="ARBA" id="ARBA00007362"/>
    </source>
</evidence>
<keyword evidence="3" id="KW-0812">Transmembrane</keyword>
<feature type="transmembrane region" description="Helical" evidence="3">
    <location>
        <begin position="206"/>
        <end position="229"/>
    </location>
</feature>
<accession>A0A2A6DXB0</accession>
<organism evidence="5 6">
    <name type="scientific">Candidatus Reconcilbacillus cellulovorans</name>
    <dbReference type="NCBI Taxonomy" id="1906605"/>
    <lineage>
        <taxon>Bacteria</taxon>
        <taxon>Bacillati</taxon>
        <taxon>Bacillota</taxon>
        <taxon>Bacilli</taxon>
        <taxon>Bacillales</taxon>
        <taxon>Paenibacillaceae</taxon>
        <taxon>Candidatus Reconcilbacillus</taxon>
    </lineage>
</organism>
<proteinExistence type="inferred from homology"/>
<feature type="transmembrane region" description="Helical" evidence="3">
    <location>
        <begin position="146"/>
        <end position="166"/>
    </location>
</feature>
<feature type="transmembrane region" description="Helical" evidence="3">
    <location>
        <begin position="59"/>
        <end position="81"/>
    </location>
</feature>
<evidence type="ECO:0000256" key="3">
    <source>
        <dbReference type="SAM" id="Phobius"/>
    </source>
</evidence>
<gene>
    <name evidence="5" type="ORF">BLM47_13165</name>
</gene>
<dbReference type="Pfam" id="PF00892">
    <property type="entry name" value="EamA"/>
    <property type="match status" value="2"/>
</dbReference>
<dbReference type="EMBL" id="MOXJ01000046">
    <property type="protein sequence ID" value="PDO09332.1"/>
    <property type="molecule type" value="Genomic_DNA"/>
</dbReference>
<keyword evidence="3" id="KW-0472">Membrane</keyword>
<name>A0A2A6DXB0_9BACL</name>
<protein>
    <recommendedName>
        <fullName evidence="4">EamA domain-containing protein</fullName>
    </recommendedName>
</protein>
<sequence length="286" mass="29515">MLAGACGYGLLSPLTKLALDDGWEPTALAAAQNACAAVLLWLLVAATPKARMNPFRGPWVQLALLGVTGMGGTTVFLNLAIDRLGPSVAVVLLFQFVWMAMLLEAVADRRVPSFKRVLAMLAVWAGTPLAAGGAFVPHVAGKWNGAGIGFGLLSALCYGVFLVGIGRVRTALHPLSRSAFMVTASLPALWVWQPPWAWFGAGSAKLWAWGALLGSVGQALPAVALNVGVPMIGGTLAALLGAAELPSAVLFSWWIAGDPVGIAEWCGIALILAGMAIAHTGAGDSR</sequence>
<feature type="transmembrane region" description="Helical" evidence="3">
    <location>
        <begin position="178"/>
        <end position="194"/>
    </location>
</feature>
<feature type="transmembrane region" description="Helical" evidence="3">
    <location>
        <begin position="27"/>
        <end position="47"/>
    </location>
</feature>
<comment type="similarity">
    <text evidence="2">Belongs to the EamA transporter family.</text>
</comment>
<evidence type="ECO:0000313" key="5">
    <source>
        <dbReference type="EMBL" id="PDO09332.1"/>
    </source>
</evidence>
<feature type="transmembrane region" description="Helical" evidence="3">
    <location>
        <begin position="262"/>
        <end position="282"/>
    </location>
</feature>
<comment type="subcellular location">
    <subcellularLocation>
        <location evidence="1">Endomembrane system</location>
        <topology evidence="1">Multi-pass membrane protein</topology>
    </subcellularLocation>
</comment>
<feature type="transmembrane region" description="Helical" evidence="3">
    <location>
        <begin position="236"/>
        <end position="256"/>
    </location>
</feature>
<evidence type="ECO:0000313" key="6">
    <source>
        <dbReference type="Proteomes" id="UP000243688"/>
    </source>
</evidence>